<keyword evidence="1" id="KW-0812">Transmembrane</keyword>
<dbReference type="Pfam" id="PF17099">
    <property type="entry name" value="TrpP"/>
    <property type="match status" value="1"/>
</dbReference>
<reference evidence="2" key="1">
    <citation type="submission" date="2022-12" db="EMBL/GenBank/DDBJ databases">
        <title>Peptostreptococcus.</title>
        <authorList>
            <person name="Lee S.H."/>
        </authorList>
    </citation>
    <scope>NUCLEOTIDE SEQUENCE</scope>
    <source>
        <strain evidence="2">CBA3647</strain>
    </source>
</reference>
<sequence length="184" mass="19941">MRKSNTKKMIINAILLGVGLILNQIFPPIGGGITPDITLVMLFCIMLLNRDDYKTCLIAGIATGVFSALTTKFPMGQVPNLIDKVVTVNVVFLIMRAIYISPFMKNYSKIKSQVAIGIMTVIGTLISGFIFLFTASMLVGLPGGLMEMLLIVVVPSTLINLVASLVLYNIISVSLARGRFQISI</sequence>
<organism evidence="2 3">
    <name type="scientific">Peptostreptococcus equinus</name>
    <dbReference type="NCBI Taxonomy" id="3003601"/>
    <lineage>
        <taxon>Bacteria</taxon>
        <taxon>Bacillati</taxon>
        <taxon>Bacillota</taxon>
        <taxon>Clostridia</taxon>
        <taxon>Peptostreptococcales</taxon>
        <taxon>Peptostreptococcaceae</taxon>
        <taxon>Peptostreptococcus</taxon>
    </lineage>
</organism>
<keyword evidence="3" id="KW-1185">Reference proteome</keyword>
<feature type="transmembrane region" description="Helical" evidence="1">
    <location>
        <begin position="81"/>
        <end position="102"/>
    </location>
</feature>
<proteinExistence type="predicted"/>
<feature type="transmembrane region" description="Helical" evidence="1">
    <location>
        <begin position="148"/>
        <end position="171"/>
    </location>
</feature>
<feature type="transmembrane region" description="Helical" evidence="1">
    <location>
        <begin position="56"/>
        <end position="75"/>
    </location>
</feature>
<keyword evidence="1" id="KW-0472">Membrane</keyword>
<dbReference type="Proteomes" id="UP001164187">
    <property type="component" value="Chromosome"/>
</dbReference>
<dbReference type="RefSeq" id="WP_269310650.1">
    <property type="nucleotide sequence ID" value="NZ_CP114052.1"/>
</dbReference>
<feature type="transmembrane region" description="Helical" evidence="1">
    <location>
        <begin position="114"/>
        <end position="136"/>
    </location>
</feature>
<dbReference type="InterPro" id="IPR031360">
    <property type="entry name" value="TrpP"/>
</dbReference>
<dbReference type="EMBL" id="CP114052">
    <property type="protein sequence ID" value="WAW13988.1"/>
    <property type="molecule type" value="Genomic_DNA"/>
</dbReference>
<accession>A0ABY7JPB4</accession>
<feature type="transmembrane region" description="Helical" evidence="1">
    <location>
        <begin position="32"/>
        <end position="49"/>
    </location>
</feature>
<feature type="transmembrane region" description="Helical" evidence="1">
    <location>
        <begin position="9"/>
        <end position="26"/>
    </location>
</feature>
<name>A0ABY7JPB4_9FIRM</name>
<evidence type="ECO:0000256" key="1">
    <source>
        <dbReference type="SAM" id="Phobius"/>
    </source>
</evidence>
<evidence type="ECO:0000313" key="2">
    <source>
        <dbReference type="EMBL" id="WAW13988.1"/>
    </source>
</evidence>
<evidence type="ECO:0000313" key="3">
    <source>
        <dbReference type="Proteomes" id="UP001164187"/>
    </source>
</evidence>
<keyword evidence="1" id="KW-1133">Transmembrane helix</keyword>
<gene>
    <name evidence="2" type="ORF">O0R46_05120</name>
</gene>
<protein>
    <submittedName>
        <fullName evidence="2">Tryptophan transporter</fullName>
    </submittedName>
</protein>